<proteinExistence type="predicted"/>
<dbReference type="AlphaFoldDB" id="A0A8B6H5Z4"/>
<protein>
    <recommendedName>
        <fullName evidence="3">Transposase Tc1-like domain-containing protein</fullName>
    </recommendedName>
</protein>
<dbReference type="OrthoDB" id="8630911at2759"/>
<accession>A0A8B6H5Z4</accession>
<keyword evidence="2" id="KW-1185">Reference proteome</keyword>
<comment type="caution">
    <text evidence="1">The sequence shown here is derived from an EMBL/GenBank/DDBJ whole genome shotgun (WGS) entry which is preliminary data.</text>
</comment>
<dbReference type="Gene3D" id="3.30.420.10">
    <property type="entry name" value="Ribonuclease H-like superfamily/Ribonuclease H"/>
    <property type="match status" value="1"/>
</dbReference>
<dbReference type="InterPro" id="IPR009057">
    <property type="entry name" value="Homeodomain-like_sf"/>
</dbReference>
<sequence length="175" mass="20428">MRVIKYPVNTGKQKVIEGDIHKRGFHMPRKHERDRAVGMVQADMRHIDVANNVGVSKLTITGSMSRLRQTGFSNDRRRSGRPRETTLRQDRRIRFTHLRNRFLPATITARQSPGRLIQGYQPKQRHQPPESVNQLRAALVEEWNNIQQAFIQRLLGSMRRRLTAFIDARGGHTRY</sequence>
<dbReference type="InterPro" id="IPR036397">
    <property type="entry name" value="RNaseH_sf"/>
</dbReference>
<gene>
    <name evidence="1" type="ORF">MGAL_10B044784</name>
</gene>
<evidence type="ECO:0008006" key="3">
    <source>
        <dbReference type="Google" id="ProtNLM"/>
    </source>
</evidence>
<organism evidence="1 2">
    <name type="scientific">Mytilus galloprovincialis</name>
    <name type="common">Mediterranean mussel</name>
    <dbReference type="NCBI Taxonomy" id="29158"/>
    <lineage>
        <taxon>Eukaryota</taxon>
        <taxon>Metazoa</taxon>
        <taxon>Spiralia</taxon>
        <taxon>Lophotrochozoa</taxon>
        <taxon>Mollusca</taxon>
        <taxon>Bivalvia</taxon>
        <taxon>Autobranchia</taxon>
        <taxon>Pteriomorphia</taxon>
        <taxon>Mytilida</taxon>
        <taxon>Mytiloidea</taxon>
        <taxon>Mytilidae</taxon>
        <taxon>Mytilinae</taxon>
        <taxon>Mytilus</taxon>
    </lineage>
</organism>
<evidence type="ECO:0000313" key="1">
    <source>
        <dbReference type="EMBL" id="VDI74175.1"/>
    </source>
</evidence>
<dbReference type="EMBL" id="UYJE01009528">
    <property type="protein sequence ID" value="VDI74175.1"/>
    <property type="molecule type" value="Genomic_DNA"/>
</dbReference>
<dbReference type="SUPFAM" id="SSF46689">
    <property type="entry name" value="Homeodomain-like"/>
    <property type="match status" value="1"/>
</dbReference>
<dbReference type="GO" id="GO:0003676">
    <property type="term" value="F:nucleic acid binding"/>
    <property type="evidence" value="ECO:0007669"/>
    <property type="project" value="InterPro"/>
</dbReference>
<evidence type="ECO:0000313" key="2">
    <source>
        <dbReference type="Proteomes" id="UP000596742"/>
    </source>
</evidence>
<name>A0A8B6H5Z4_MYTGA</name>
<reference evidence="1" key="1">
    <citation type="submission" date="2018-11" db="EMBL/GenBank/DDBJ databases">
        <authorList>
            <person name="Alioto T."/>
            <person name="Alioto T."/>
        </authorList>
    </citation>
    <scope>NUCLEOTIDE SEQUENCE</scope>
</reference>
<dbReference type="Proteomes" id="UP000596742">
    <property type="component" value="Unassembled WGS sequence"/>
</dbReference>